<dbReference type="CDD" id="cd03443">
    <property type="entry name" value="PaaI_thioesterase"/>
    <property type="match status" value="1"/>
</dbReference>
<feature type="domain" description="Cytochrome b5 heme-binding" evidence="14">
    <location>
        <begin position="492"/>
        <end position="563"/>
    </location>
</feature>
<dbReference type="Pfam" id="PF00173">
    <property type="entry name" value="Cyt-b5"/>
    <property type="match status" value="1"/>
</dbReference>
<dbReference type="InterPro" id="IPR001522">
    <property type="entry name" value="FADS-1_CS"/>
</dbReference>
<dbReference type="GO" id="GO:0006636">
    <property type="term" value="P:unsaturated fatty acid biosynthetic process"/>
    <property type="evidence" value="ECO:0007669"/>
    <property type="project" value="TreeGrafter"/>
</dbReference>
<keyword evidence="16" id="KW-1185">Reference proteome</keyword>
<dbReference type="CDD" id="cd03505">
    <property type="entry name" value="Delta9-FADS-like"/>
    <property type="match status" value="1"/>
</dbReference>
<evidence type="ECO:0000256" key="3">
    <source>
        <dbReference type="ARBA" id="ARBA00022516"/>
    </source>
</evidence>
<accession>A0A1C7M642</accession>
<keyword evidence="5" id="KW-0479">Metal-binding</keyword>
<feature type="transmembrane region" description="Helical" evidence="13">
    <location>
        <begin position="220"/>
        <end position="241"/>
    </location>
</feature>
<evidence type="ECO:0000313" key="15">
    <source>
        <dbReference type="EMBL" id="OBZ71977.1"/>
    </source>
</evidence>
<reference evidence="15 16" key="1">
    <citation type="submission" date="2016-03" db="EMBL/GenBank/DDBJ databases">
        <title>Whole genome sequencing of Grifola frondosa 9006-11.</title>
        <authorList>
            <person name="Min B."/>
            <person name="Park H."/>
            <person name="Kim J.-G."/>
            <person name="Cho H."/>
            <person name="Oh Y.-L."/>
            <person name="Kong W.-S."/>
            <person name="Choi I.-G."/>
        </authorList>
    </citation>
    <scope>NUCLEOTIDE SEQUENCE [LARGE SCALE GENOMIC DNA]</scope>
    <source>
        <strain evidence="15 16">9006-11</strain>
    </source>
</reference>
<evidence type="ECO:0000256" key="2">
    <source>
        <dbReference type="ARBA" id="ARBA00009295"/>
    </source>
</evidence>
<keyword evidence="10" id="KW-0443">Lipid metabolism</keyword>
<dbReference type="InterPro" id="IPR005804">
    <property type="entry name" value="FA_desaturase_dom"/>
</dbReference>
<dbReference type="GO" id="GO:0005789">
    <property type="term" value="C:endoplasmic reticulum membrane"/>
    <property type="evidence" value="ECO:0007669"/>
    <property type="project" value="TreeGrafter"/>
</dbReference>
<evidence type="ECO:0000256" key="10">
    <source>
        <dbReference type="ARBA" id="ARBA00023098"/>
    </source>
</evidence>
<evidence type="ECO:0000256" key="13">
    <source>
        <dbReference type="SAM" id="Phobius"/>
    </source>
</evidence>
<evidence type="ECO:0000313" key="16">
    <source>
        <dbReference type="Proteomes" id="UP000092993"/>
    </source>
</evidence>
<dbReference type="AlphaFoldDB" id="A0A1C7M642"/>
<evidence type="ECO:0000259" key="14">
    <source>
        <dbReference type="PROSITE" id="PS50255"/>
    </source>
</evidence>
<keyword evidence="6" id="KW-0276">Fatty acid metabolism</keyword>
<dbReference type="SUPFAM" id="SSF54637">
    <property type="entry name" value="Thioesterase/thiol ester dehydrase-isomerase"/>
    <property type="match status" value="1"/>
</dbReference>
<keyword evidence="12" id="KW-0275">Fatty acid biosynthesis</keyword>
<sequence>MSDQLPNSMTAKVWVDPYSLPKYDDISTIAGNAPSDVKQLTCNTLGAYGIGTNQECFAHSVGKKLKIVEINIDRDGEKMQCSTVVEVLVSKDMLNGAGMMHGGCVCYIIDNCASLPLVALGVLQKVNGVGVSQAMTVFFHSPASCDVVLTVVSTSIAFGSRIMNARCECPDYDRSHSNERMNWAMHTFKRIRWFNLAILTITPLVGLYGIYTTPLHLKTFVWACVYYAFSMIGITAGYHRLWSHRSYNASPALQYLLIVAGGSAVQGSCYWWARGHRSHHRFTDTDLDPYNAKRGLLYSHIGWMLVKPDIKPGKADISDLRKNAIVQWQHRWYFVIIAIFGYYLPIVVAGKLWGDWWGGLFYAGMLRITFVQHSTFCINSIAHYLGESPFDDKKTARDHLLSALLTMGEGYHNFHHQFPMDYRNAIRWYQYDPTKWFIAVCSWIGVASHLHVFPDNEIQKGVFTMQLKRLKTLQDSISWPADINDLPVVSWEHFKEQSVSRPLVIVSGFIHDVSSLVVTHPGGRDLLAANIGKDATAAFFGGFYEHSNAAHNVRKSAFVDDACRRSTWRCRARPGLPRRKLAHSRKRNRSRFYVQELELRAVSLPGVFLSFL</sequence>
<evidence type="ECO:0000256" key="11">
    <source>
        <dbReference type="ARBA" id="ARBA00023136"/>
    </source>
</evidence>
<dbReference type="PROSITE" id="PS00476">
    <property type="entry name" value="FATTY_ACID_DESATUR_1"/>
    <property type="match status" value="1"/>
</dbReference>
<comment type="caution">
    <text evidence="15">The sequence shown here is derived from an EMBL/GenBank/DDBJ whole genome shotgun (WGS) entry which is preliminary data.</text>
</comment>
<gene>
    <name evidence="15" type="primary">OLE1_1</name>
    <name evidence="15" type="ORF">A0H81_08134</name>
</gene>
<protein>
    <submittedName>
        <fullName evidence="15">Acyl-CoA desaturase</fullName>
    </submittedName>
</protein>
<evidence type="ECO:0000256" key="9">
    <source>
        <dbReference type="ARBA" id="ARBA00023004"/>
    </source>
</evidence>
<dbReference type="EMBL" id="LUGG01000010">
    <property type="protein sequence ID" value="OBZ71977.1"/>
    <property type="molecule type" value="Genomic_DNA"/>
</dbReference>
<dbReference type="Gene3D" id="3.10.120.10">
    <property type="entry name" value="Cytochrome b5-like heme/steroid binding domain"/>
    <property type="match status" value="1"/>
</dbReference>
<evidence type="ECO:0000256" key="5">
    <source>
        <dbReference type="ARBA" id="ARBA00022723"/>
    </source>
</evidence>
<keyword evidence="7 13" id="KW-1133">Transmembrane helix</keyword>
<feature type="transmembrane region" description="Helical" evidence="13">
    <location>
        <begin position="253"/>
        <end position="273"/>
    </location>
</feature>
<dbReference type="InterPro" id="IPR029069">
    <property type="entry name" value="HotDog_dom_sf"/>
</dbReference>
<organism evidence="15 16">
    <name type="scientific">Grifola frondosa</name>
    <name type="common">Maitake</name>
    <name type="synonym">Polyporus frondosus</name>
    <dbReference type="NCBI Taxonomy" id="5627"/>
    <lineage>
        <taxon>Eukaryota</taxon>
        <taxon>Fungi</taxon>
        <taxon>Dikarya</taxon>
        <taxon>Basidiomycota</taxon>
        <taxon>Agaricomycotina</taxon>
        <taxon>Agaricomycetes</taxon>
        <taxon>Polyporales</taxon>
        <taxon>Grifolaceae</taxon>
        <taxon>Grifola</taxon>
    </lineage>
</organism>
<evidence type="ECO:0000256" key="1">
    <source>
        <dbReference type="ARBA" id="ARBA00004141"/>
    </source>
</evidence>
<evidence type="ECO:0000256" key="12">
    <source>
        <dbReference type="ARBA" id="ARBA00023160"/>
    </source>
</evidence>
<feature type="transmembrane region" description="Helical" evidence="13">
    <location>
        <begin position="332"/>
        <end position="354"/>
    </location>
</feature>
<dbReference type="OrthoDB" id="10260134at2759"/>
<keyword evidence="4 13" id="KW-0812">Transmembrane</keyword>
<dbReference type="InterPro" id="IPR036400">
    <property type="entry name" value="Cyt_B5-like_heme/steroid_sf"/>
</dbReference>
<keyword evidence="11 13" id="KW-0472">Membrane</keyword>
<dbReference type="GO" id="GO:0004768">
    <property type="term" value="F:stearoyl-CoA 9-desaturase activity"/>
    <property type="evidence" value="ECO:0007669"/>
    <property type="project" value="TreeGrafter"/>
</dbReference>
<evidence type="ECO:0000256" key="4">
    <source>
        <dbReference type="ARBA" id="ARBA00022692"/>
    </source>
</evidence>
<keyword evidence="8" id="KW-0560">Oxidoreductase</keyword>
<dbReference type="Gene3D" id="3.10.129.10">
    <property type="entry name" value="Hotdog Thioesterase"/>
    <property type="match status" value="1"/>
</dbReference>
<evidence type="ECO:0000256" key="6">
    <source>
        <dbReference type="ARBA" id="ARBA00022832"/>
    </source>
</evidence>
<evidence type="ECO:0000256" key="7">
    <source>
        <dbReference type="ARBA" id="ARBA00022989"/>
    </source>
</evidence>
<dbReference type="PROSITE" id="PS50255">
    <property type="entry name" value="CYTOCHROME_B5_2"/>
    <property type="match status" value="1"/>
</dbReference>
<dbReference type="SMART" id="SM01117">
    <property type="entry name" value="Cyt-b5"/>
    <property type="match status" value="1"/>
</dbReference>
<dbReference type="Pfam" id="PF00487">
    <property type="entry name" value="FA_desaturase"/>
    <property type="match status" value="1"/>
</dbReference>
<dbReference type="OMA" id="NCTFILF"/>
<proteinExistence type="inferred from homology"/>
<dbReference type="PANTHER" id="PTHR11351">
    <property type="entry name" value="ACYL-COA DESATURASE"/>
    <property type="match status" value="1"/>
</dbReference>
<dbReference type="SUPFAM" id="SSF55856">
    <property type="entry name" value="Cytochrome b5-like heme/steroid binding domain"/>
    <property type="match status" value="1"/>
</dbReference>
<keyword evidence="3" id="KW-0444">Lipid biosynthesis</keyword>
<dbReference type="PRINTS" id="PR00075">
    <property type="entry name" value="FACDDSATRASE"/>
</dbReference>
<dbReference type="InterPro" id="IPR015876">
    <property type="entry name" value="Acyl-CoA_DS"/>
</dbReference>
<comment type="subcellular location">
    <subcellularLocation>
        <location evidence="1">Membrane</location>
        <topology evidence="1">Multi-pass membrane protein</topology>
    </subcellularLocation>
</comment>
<comment type="similarity">
    <text evidence="2">Belongs to the fatty acid desaturase type 1 family.</text>
</comment>
<keyword evidence="9" id="KW-0408">Iron</keyword>
<dbReference type="GO" id="GO:0005506">
    <property type="term" value="F:iron ion binding"/>
    <property type="evidence" value="ECO:0007669"/>
    <property type="project" value="TreeGrafter"/>
</dbReference>
<dbReference type="STRING" id="5627.A0A1C7M642"/>
<name>A0A1C7M642_GRIFR</name>
<dbReference type="PANTHER" id="PTHR11351:SF31">
    <property type="entry name" value="DESATURASE 1, ISOFORM A-RELATED"/>
    <property type="match status" value="1"/>
</dbReference>
<feature type="transmembrane region" description="Helical" evidence="13">
    <location>
        <begin position="193"/>
        <end position="211"/>
    </location>
</feature>
<dbReference type="InterPro" id="IPR001199">
    <property type="entry name" value="Cyt_B5-like_heme/steroid-bd"/>
</dbReference>
<evidence type="ECO:0000256" key="8">
    <source>
        <dbReference type="ARBA" id="ARBA00023002"/>
    </source>
</evidence>
<dbReference type="Proteomes" id="UP000092993">
    <property type="component" value="Unassembled WGS sequence"/>
</dbReference>